<sequence length="452" mass="51224">MLKTTQQDGFDGVDILLTHEWPENLMQFSSLTPSQSISSGSSNIAKVASALKPRYHFATLEKVFFEREPYKNELLTKDGSLSQRVTRFIGLGEMGNTLKTRWFYAMNVVPTLHLTFDVLTTVPPNSTDCPFSKHPSQGKKRNLTNMSQSGNYFWDNSAEPSNKHARTLPPNYVCNKCKQPGHHIRDCPTHAESASQGPPDDYVCKICQVPGHWIRDCPKKAEEESGRKGGEKDPCWFCLSNPKIAKHLIVSIGSELYVTLAKGGLVDANDENDGHVPGGGHALLIPIGHYASFNRINPEAYDNIMSELEKYKKALKDLYEKYGCEMLTFEIAREGRFNHAHVQVVPIPKHLVDNIENAFIQEADNMGMMLTDHVPDYPNAQYFKVELPNGKILAHEIEPKARFNLQFGRIVLSKLLGFPEREDWKTCAKDEEREKEDAQEFKDVFKEFDFTL</sequence>
<dbReference type="SUPFAM" id="SSF54197">
    <property type="entry name" value="HIT-like"/>
    <property type="match status" value="1"/>
</dbReference>
<evidence type="ECO:0000256" key="4">
    <source>
        <dbReference type="PROSITE-ProRule" id="PRU00047"/>
    </source>
</evidence>
<dbReference type="SUPFAM" id="SSF57756">
    <property type="entry name" value="Retrovirus zinc finger-like domains"/>
    <property type="match status" value="1"/>
</dbReference>
<dbReference type="Gene3D" id="3.30.428.10">
    <property type="entry name" value="HIT-like"/>
    <property type="match status" value="1"/>
</dbReference>
<dbReference type="Proteomes" id="UP001479436">
    <property type="component" value="Unassembled WGS sequence"/>
</dbReference>
<name>A0ABR2W7U7_9FUNG</name>
<evidence type="ECO:0000313" key="6">
    <source>
        <dbReference type="EMBL" id="KAK9722797.1"/>
    </source>
</evidence>
<dbReference type="InterPro" id="IPR040194">
    <property type="entry name" value="Cwf19-like"/>
</dbReference>
<dbReference type="InterPro" id="IPR036265">
    <property type="entry name" value="HIT-like_sf"/>
</dbReference>
<dbReference type="Pfam" id="PF13696">
    <property type="entry name" value="zf-CCHC_2"/>
    <property type="match status" value="2"/>
</dbReference>
<protein>
    <recommendedName>
        <fullName evidence="5">CCHC-type domain-containing protein</fullName>
    </recommendedName>
</protein>
<dbReference type="PANTHER" id="PTHR12072">
    <property type="entry name" value="CWF19, CELL CYCLE CONTROL PROTEIN"/>
    <property type="match status" value="1"/>
</dbReference>
<evidence type="ECO:0000256" key="3">
    <source>
        <dbReference type="ARBA" id="ARBA00022833"/>
    </source>
</evidence>
<feature type="domain" description="CCHC-type" evidence="5">
    <location>
        <begin position="174"/>
        <end position="188"/>
    </location>
</feature>
<evidence type="ECO:0000313" key="7">
    <source>
        <dbReference type="Proteomes" id="UP001479436"/>
    </source>
</evidence>
<dbReference type="Gene3D" id="4.10.60.10">
    <property type="entry name" value="Zinc finger, CCHC-type"/>
    <property type="match status" value="2"/>
</dbReference>
<dbReference type="InterPro" id="IPR006767">
    <property type="entry name" value="Cwf19-like_C_dom-2"/>
</dbReference>
<reference evidence="6 7" key="1">
    <citation type="submission" date="2023-04" db="EMBL/GenBank/DDBJ databases">
        <title>Genome of Basidiobolus ranarum AG-B5.</title>
        <authorList>
            <person name="Stajich J.E."/>
            <person name="Carter-House D."/>
            <person name="Gryganskyi A."/>
        </authorList>
    </citation>
    <scope>NUCLEOTIDE SEQUENCE [LARGE SCALE GENOMIC DNA]</scope>
    <source>
        <strain evidence="6 7">AG-B5</strain>
    </source>
</reference>
<comment type="caution">
    <text evidence="6">The sequence shown here is derived from an EMBL/GenBank/DDBJ whole genome shotgun (WGS) entry which is preliminary data.</text>
</comment>
<evidence type="ECO:0000256" key="1">
    <source>
        <dbReference type="ARBA" id="ARBA00022723"/>
    </source>
</evidence>
<evidence type="ECO:0000256" key="2">
    <source>
        <dbReference type="ARBA" id="ARBA00022771"/>
    </source>
</evidence>
<dbReference type="InterPro" id="IPR001878">
    <property type="entry name" value="Znf_CCHC"/>
</dbReference>
<keyword evidence="7" id="KW-1185">Reference proteome</keyword>
<dbReference type="EMBL" id="JASJQH010006940">
    <property type="protein sequence ID" value="KAK9722797.1"/>
    <property type="molecule type" value="Genomic_DNA"/>
</dbReference>
<proteinExistence type="predicted"/>
<dbReference type="InterPro" id="IPR025829">
    <property type="entry name" value="Zn_knuckle_CX2CX3GHX4C"/>
</dbReference>
<keyword evidence="3" id="KW-0862">Zinc</keyword>
<dbReference type="Pfam" id="PF04677">
    <property type="entry name" value="CwfJ_C_1"/>
    <property type="match status" value="1"/>
</dbReference>
<dbReference type="PROSITE" id="PS50158">
    <property type="entry name" value="ZF_CCHC"/>
    <property type="match status" value="1"/>
</dbReference>
<dbReference type="CDD" id="cd07380">
    <property type="entry name" value="MPP_CWF19_N"/>
    <property type="match status" value="1"/>
</dbReference>
<evidence type="ECO:0000259" key="5">
    <source>
        <dbReference type="PROSITE" id="PS50158"/>
    </source>
</evidence>
<gene>
    <name evidence="6" type="ORF">K7432_002418</name>
</gene>
<dbReference type="PANTHER" id="PTHR12072:SF4">
    <property type="entry name" value="CWF19-LIKE PROTEIN 1"/>
    <property type="match status" value="1"/>
</dbReference>
<dbReference type="InterPro" id="IPR006768">
    <property type="entry name" value="Cwf19-like_C_dom-1"/>
</dbReference>
<organism evidence="6 7">
    <name type="scientific">Basidiobolus ranarum</name>
    <dbReference type="NCBI Taxonomy" id="34480"/>
    <lineage>
        <taxon>Eukaryota</taxon>
        <taxon>Fungi</taxon>
        <taxon>Fungi incertae sedis</taxon>
        <taxon>Zoopagomycota</taxon>
        <taxon>Entomophthoromycotina</taxon>
        <taxon>Basidiobolomycetes</taxon>
        <taxon>Basidiobolales</taxon>
        <taxon>Basidiobolaceae</taxon>
        <taxon>Basidiobolus</taxon>
    </lineage>
</organism>
<keyword evidence="1" id="KW-0479">Metal-binding</keyword>
<dbReference type="SMART" id="SM00343">
    <property type="entry name" value="ZnF_C2HC"/>
    <property type="match status" value="2"/>
</dbReference>
<accession>A0ABR2W7U7</accession>
<keyword evidence="2 4" id="KW-0863">Zinc-finger</keyword>
<dbReference type="Pfam" id="PF04676">
    <property type="entry name" value="CwfJ_C_2"/>
    <property type="match status" value="1"/>
</dbReference>
<dbReference type="InterPro" id="IPR036875">
    <property type="entry name" value="Znf_CCHC_sf"/>
</dbReference>